<evidence type="ECO:0000256" key="8">
    <source>
        <dbReference type="PIRSR" id="PIRSR600175-1"/>
    </source>
</evidence>
<gene>
    <name evidence="11" type="ORF">FSP39_005831</name>
</gene>
<keyword evidence="3" id="KW-0813">Transport</keyword>
<feature type="transmembrane region" description="Helical" evidence="10">
    <location>
        <begin position="286"/>
        <end position="307"/>
    </location>
</feature>
<sequence length="622" mass="70190">MDSEGHDSLSTKPTSNERAVWDRKIEYLLSILGYCVGLGNLYRFPYLVAKHGGGAFLVPYAIFLFLCGLPLFMLEVSIGQFSGKSPVVVWSISPFFRGLGFLMMCVSGLVSWYYNTIMAWTIYFFVHSFFPSIPWSSCDNWWNTDICITRRGLLKGLNETAVNINNTFQTTTLGVVIANSSKYSTAAYEFWEYNVLRRSAGIDYMGSVQWHLVAVMAGAWLLTCLCLVKGVHSVGKVVYVTVTLPYILFTVLLIRGLTLEGSLDGIIHYVKPSFHDMFKFGAWRDAATQVFFSLGPMWGGIITMSSYNKFHNKCIRDAIYGTIADGLTSFYAGFVIFALLGVIVHDSGLTMDDIPISGPELLFIVYPEILASMPLPNVWSVLFFLMLLTVGIDSQFGMLETVSSGLIDAFPERLGKRRVLTTTVLCLGFFVLSMPYTTNGGYYLLQLMDWYASAFCVMLGAFLECIVVAWVYGAERFSRDIELMTGAGVGMIVRFAWCIITPLIMIYIYKYKYPDAKLIWSEILPRIKWRYSTIDKAMEKTRKRLNRQGRNVFLHNGGVIHHPQFSSDLSSMLTQDGVHLSSKGNTKFCHNLSEALIGFLSYNMCNKLEVRHSDTYKWLVVD</sequence>
<keyword evidence="8" id="KW-0915">Sodium</keyword>
<feature type="binding site" evidence="8">
    <location>
        <position position="36"/>
    </location>
    <ligand>
        <name>Na(+)</name>
        <dbReference type="ChEBI" id="CHEBI:29101"/>
        <label>1</label>
    </ligand>
</feature>
<dbReference type="Proteomes" id="UP001186944">
    <property type="component" value="Unassembled WGS sequence"/>
</dbReference>
<feature type="binding site" evidence="8">
    <location>
        <position position="394"/>
    </location>
    <ligand>
        <name>Na(+)</name>
        <dbReference type="ChEBI" id="CHEBI:29101"/>
        <label>1</label>
    </ligand>
</feature>
<proteinExistence type="inferred from homology"/>
<evidence type="ECO:0000256" key="1">
    <source>
        <dbReference type="ARBA" id="ARBA00004141"/>
    </source>
</evidence>
<comment type="similarity">
    <text evidence="2">Belongs to the sodium:neurotransmitter symporter (SNF) (TC 2.A.22) family.</text>
</comment>
<feature type="transmembrane region" description="Helical" evidence="10">
    <location>
        <begin position="208"/>
        <end position="228"/>
    </location>
</feature>
<feature type="binding site" evidence="8">
    <location>
        <position position="40"/>
    </location>
    <ligand>
        <name>Na(+)</name>
        <dbReference type="ChEBI" id="CHEBI:29101"/>
        <label>1</label>
    </ligand>
</feature>
<evidence type="ECO:0000256" key="9">
    <source>
        <dbReference type="PIRSR" id="PIRSR600175-2"/>
    </source>
</evidence>
<evidence type="ECO:0000256" key="7">
    <source>
        <dbReference type="ARBA" id="ARBA00023180"/>
    </source>
</evidence>
<feature type="transmembrane region" description="Helical" evidence="10">
    <location>
        <begin position="25"/>
        <end position="42"/>
    </location>
</feature>
<comment type="caution">
    <text evidence="11">The sequence shown here is derived from an EMBL/GenBank/DDBJ whole genome shotgun (WGS) entry which is preliminary data.</text>
</comment>
<keyword evidence="8" id="KW-0479">Metal-binding</keyword>
<keyword evidence="12" id="KW-1185">Reference proteome</keyword>
<keyword evidence="9" id="KW-1015">Disulfide bond</keyword>
<feature type="binding site" evidence="8">
    <location>
        <position position="33"/>
    </location>
    <ligand>
        <name>Na(+)</name>
        <dbReference type="ChEBI" id="CHEBI:29101"/>
        <label>1</label>
    </ligand>
</feature>
<dbReference type="GO" id="GO:0089718">
    <property type="term" value="P:amino acid import across plasma membrane"/>
    <property type="evidence" value="ECO:0007669"/>
    <property type="project" value="TreeGrafter"/>
</dbReference>
<accession>A0AA88XYF7</accession>
<feature type="transmembrane region" description="Helical" evidence="10">
    <location>
        <begin position="419"/>
        <end position="438"/>
    </location>
</feature>
<feature type="transmembrane region" description="Helical" evidence="10">
    <location>
        <begin position="319"/>
        <end position="344"/>
    </location>
</feature>
<evidence type="ECO:0000313" key="12">
    <source>
        <dbReference type="Proteomes" id="UP001186944"/>
    </source>
</evidence>
<reference evidence="11" key="1">
    <citation type="submission" date="2019-08" db="EMBL/GenBank/DDBJ databases">
        <title>The improved chromosome-level genome for the pearl oyster Pinctada fucata martensii using PacBio sequencing and Hi-C.</title>
        <authorList>
            <person name="Zheng Z."/>
        </authorList>
    </citation>
    <scope>NUCLEOTIDE SEQUENCE</scope>
    <source>
        <strain evidence="11">ZZ-2019</strain>
        <tissue evidence="11">Adductor muscle</tissue>
    </source>
</reference>
<dbReference type="PROSITE" id="PS50267">
    <property type="entry name" value="NA_NEUROTRAN_SYMP_3"/>
    <property type="match status" value="1"/>
</dbReference>
<keyword evidence="7" id="KW-0325">Glycoprotein</keyword>
<evidence type="ECO:0000256" key="10">
    <source>
        <dbReference type="SAM" id="Phobius"/>
    </source>
</evidence>
<evidence type="ECO:0000256" key="4">
    <source>
        <dbReference type="ARBA" id="ARBA00022692"/>
    </source>
</evidence>
<dbReference type="SUPFAM" id="SSF161070">
    <property type="entry name" value="SNF-like"/>
    <property type="match status" value="1"/>
</dbReference>
<dbReference type="GO" id="GO:0005886">
    <property type="term" value="C:plasma membrane"/>
    <property type="evidence" value="ECO:0007669"/>
    <property type="project" value="TreeGrafter"/>
</dbReference>
<evidence type="ECO:0008006" key="13">
    <source>
        <dbReference type="Google" id="ProtNLM"/>
    </source>
</evidence>
<feature type="transmembrane region" description="Helical" evidence="10">
    <location>
        <begin position="484"/>
        <end position="509"/>
    </location>
</feature>
<dbReference type="InterPro" id="IPR000175">
    <property type="entry name" value="Na/ntran_symport"/>
</dbReference>
<feature type="binding site" evidence="8">
    <location>
        <position position="293"/>
    </location>
    <ligand>
        <name>Na(+)</name>
        <dbReference type="ChEBI" id="CHEBI:29101"/>
        <label>1</label>
    </ligand>
</feature>
<evidence type="ECO:0000256" key="5">
    <source>
        <dbReference type="ARBA" id="ARBA00022989"/>
    </source>
</evidence>
<feature type="transmembrane region" description="Helical" evidence="10">
    <location>
        <begin position="237"/>
        <end position="254"/>
    </location>
</feature>
<feature type="binding site" evidence="8">
    <location>
        <position position="393"/>
    </location>
    <ligand>
        <name>Na(+)</name>
        <dbReference type="ChEBI" id="CHEBI:29101"/>
        <label>1</label>
    </ligand>
</feature>
<dbReference type="GO" id="GO:0046872">
    <property type="term" value="F:metal ion binding"/>
    <property type="evidence" value="ECO:0007669"/>
    <property type="project" value="UniProtKB-KW"/>
</dbReference>
<dbReference type="EMBL" id="VSWD01000012">
    <property type="protein sequence ID" value="KAK3085594.1"/>
    <property type="molecule type" value="Genomic_DNA"/>
</dbReference>
<protein>
    <recommendedName>
        <fullName evidence="13">Transporter</fullName>
    </recommendedName>
</protein>
<keyword evidence="6 10" id="KW-0472">Membrane</keyword>
<dbReference type="InterPro" id="IPR036514">
    <property type="entry name" value="SGNH_hydro_sf"/>
</dbReference>
<dbReference type="InterPro" id="IPR037272">
    <property type="entry name" value="SNS_sf"/>
</dbReference>
<keyword evidence="5 10" id="KW-1133">Transmembrane helix</keyword>
<organism evidence="11 12">
    <name type="scientific">Pinctada imbricata</name>
    <name type="common">Atlantic pearl-oyster</name>
    <name type="synonym">Pinctada martensii</name>
    <dbReference type="NCBI Taxonomy" id="66713"/>
    <lineage>
        <taxon>Eukaryota</taxon>
        <taxon>Metazoa</taxon>
        <taxon>Spiralia</taxon>
        <taxon>Lophotrochozoa</taxon>
        <taxon>Mollusca</taxon>
        <taxon>Bivalvia</taxon>
        <taxon>Autobranchia</taxon>
        <taxon>Pteriomorphia</taxon>
        <taxon>Pterioida</taxon>
        <taxon>Pterioidea</taxon>
        <taxon>Pteriidae</taxon>
        <taxon>Pinctada</taxon>
    </lineage>
</organism>
<dbReference type="PRINTS" id="PR00176">
    <property type="entry name" value="NANEUSMPORT"/>
</dbReference>
<dbReference type="AlphaFoldDB" id="A0AA88XYF7"/>
<evidence type="ECO:0000256" key="2">
    <source>
        <dbReference type="ARBA" id="ARBA00006459"/>
    </source>
</evidence>
<evidence type="ECO:0000313" key="11">
    <source>
        <dbReference type="EMBL" id="KAK3085594.1"/>
    </source>
</evidence>
<dbReference type="Pfam" id="PF00209">
    <property type="entry name" value="SNF"/>
    <property type="match status" value="1"/>
</dbReference>
<dbReference type="PANTHER" id="PTHR11616">
    <property type="entry name" value="SODIUM/CHLORIDE DEPENDENT TRANSPORTER"/>
    <property type="match status" value="1"/>
</dbReference>
<dbReference type="Gene3D" id="3.40.50.1110">
    <property type="entry name" value="SGNH hydrolase"/>
    <property type="match status" value="1"/>
</dbReference>
<dbReference type="SUPFAM" id="SSF52266">
    <property type="entry name" value="SGNH hydrolase"/>
    <property type="match status" value="1"/>
</dbReference>
<feature type="disulfide bond" evidence="9">
    <location>
        <begin position="138"/>
        <end position="147"/>
    </location>
</feature>
<feature type="transmembrane region" description="Helical" evidence="10">
    <location>
        <begin position="378"/>
        <end position="399"/>
    </location>
</feature>
<keyword evidence="4 10" id="KW-0812">Transmembrane</keyword>
<feature type="transmembrane region" description="Helical" evidence="10">
    <location>
        <begin position="54"/>
        <end position="74"/>
    </location>
</feature>
<dbReference type="GO" id="GO:0005283">
    <property type="term" value="F:amino acid:sodium symporter activity"/>
    <property type="evidence" value="ECO:0007669"/>
    <property type="project" value="TreeGrafter"/>
</dbReference>
<evidence type="ECO:0000256" key="6">
    <source>
        <dbReference type="ARBA" id="ARBA00023136"/>
    </source>
</evidence>
<dbReference type="PANTHER" id="PTHR11616:SF321">
    <property type="entry name" value="SODIUM-DEPENDENT NUTRIENT AMINO ACID TRANSPORTER 1-RELATED"/>
    <property type="match status" value="1"/>
</dbReference>
<evidence type="ECO:0000256" key="3">
    <source>
        <dbReference type="ARBA" id="ARBA00022448"/>
    </source>
</evidence>
<name>A0AA88XYF7_PINIB</name>
<feature type="transmembrane region" description="Helical" evidence="10">
    <location>
        <begin position="95"/>
        <end position="114"/>
    </location>
</feature>
<comment type="subcellular location">
    <subcellularLocation>
        <location evidence="1">Membrane</location>
        <topology evidence="1">Multi-pass membrane protein</topology>
    </subcellularLocation>
</comment>
<feature type="transmembrane region" description="Helical" evidence="10">
    <location>
        <begin position="450"/>
        <end position="472"/>
    </location>
</feature>